<evidence type="ECO:0000313" key="9">
    <source>
        <dbReference type="EMBL" id="TVM16223.1"/>
    </source>
</evidence>
<dbReference type="InterPro" id="IPR036191">
    <property type="entry name" value="RRF_sf"/>
</dbReference>
<dbReference type="GO" id="GO:0043023">
    <property type="term" value="F:ribosomal large subunit binding"/>
    <property type="evidence" value="ECO:0007669"/>
    <property type="project" value="TreeGrafter"/>
</dbReference>
<keyword evidence="7" id="KW-0175">Coiled coil</keyword>
<dbReference type="Proteomes" id="UP000448292">
    <property type="component" value="Unassembled WGS sequence"/>
</dbReference>
<dbReference type="GO" id="GO:0005737">
    <property type="term" value="C:cytoplasm"/>
    <property type="evidence" value="ECO:0007669"/>
    <property type="project" value="UniProtKB-SubCell"/>
</dbReference>
<comment type="similarity">
    <text evidence="2 6">Belongs to the RRF family.</text>
</comment>
<evidence type="ECO:0000259" key="8">
    <source>
        <dbReference type="Pfam" id="PF01765"/>
    </source>
</evidence>
<dbReference type="Gene3D" id="3.30.1360.40">
    <property type="match status" value="1"/>
</dbReference>
<dbReference type="InterPro" id="IPR002661">
    <property type="entry name" value="Ribosome_recyc_fac"/>
</dbReference>
<evidence type="ECO:0000256" key="4">
    <source>
        <dbReference type="ARBA" id="ARBA00022917"/>
    </source>
</evidence>
<keyword evidence="4 6" id="KW-0648">Protein biosynthesis</keyword>
<dbReference type="PANTHER" id="PTHR20982">
    <property type="entry name" value="RIBOSOME RECYCLING FACTOR"/>
    <property type="match status" value="1"/>
</dbReference>
<evidence type="ECO:0000256" key="3">
    <source>
        <dbReference type="ARBA" id="ARBA00022490"/>
    </source>
</evidence>
<sequence length="184" mass="21083">MQKILDDAMERMEKATDNLEREFGKLRTGRASTSLVEDLRVDYYGTPTPLNQLASISVPDSRSIAIQPWDRNAFGDIEKSIQKSDLGLNPVNDGKLIRINIPPLTEERRKELVKIARKYSEEAKIAVRNIRRDANDALKKLKNDKEISEDEMHKGQDDVQKLTDDYVANIDKALENKEKDIMEI</sequence>
<comment type="subcellular location">
    <subcellularLocation>
        <location evidence="1 6">Cytoplasm</location>
    </subcellularLocation>
</comment>
<dbReference type="HAMAP" id="MF_00040">
    <property type="entry name" value="RRF"/>
    <property type="match status" value="1"/>
</dbReference>
<accession>A0A7M3MCN2</accession>
<reference evidence="9 10" key="1">
    <citation type="submission" date="2018-06" db="EMBL/GenBank/DDBJ databases">
        <title>Complete genome of Desulfovibrio indonesiensis P37SLT.</title>
        <authorList>
            <person name="Crispim J.S."/>
            <person name="Vidigal P.M.P."/>
            <person name="Silva L.C.F."/>
            <person name="Laguardia C.N."/>
            <person name="Araujo L.C."/>
            <person name="Dias R.S."/>
            <person name="Sousa M.P."/>
            <person name="Paula S.O."/>
            <person name="Silva C."/>
        </authorList>
    </citation>
    <scope>NUCLEOTIDE SEQUENCE [LARGE SCALE GENOMIC DNA]</scope>
    <source>
        <strain evidence="9 10">P37SLT</strain>
    </source>
</reference>
<evidence type="ECO:0000313" key="10">
    <source>
        <dbReference type="Proteomes" id="UP000448292"/>
    </source>
</evidence>
<feature type="domain" description="Ribosome recycling factor" evidence="8">
    <location>
        <begin position="19"/>
        <end position="182"/>
    </location>
</feature>
<dbReference type="OrthoDB" id="9804006at2"/>
<proteinExistence type="inferred from homology"/>
<keyword evidence="3 6" id="KW-0963">Cytoplasm</keyword>
<dbReference type="GO" id="GO:0006415">
    <property type="term" value="P:translational termination"/>
    <property type="evidence" value="ECO:0007669"/>
    <property type="project" value="UniProtKB-UniRule"/>
</dbReference>
<comment type="function">
    <text evidence="5 6">Responsible for the release of ribosomes from messenger RNA at the termination of protein biosynthesis. May increase the efficiency of translation by recycling ribosomes from one round of translation to another.</text>
</comment>
<dbReference type="CDD" id="cd00520">
    <property type="entry name" value="RRF"/>
    <property type="match status" value="1"/>
</dbReference>
<feature type="coiled-coil region" evidence="7">
    <location>
        <begin position="131"/>
        <end position="158"/>
    </location>
</feature>
<dbReference type="Gene3D" id="1.10.132.20">
    <property type="entry name" value="Ribosome-recycling factor"/>
    <property type="match status" value="1"/>
</dbReference>
<evidence type="ECO:0000256" key="2">
    <source>
        <dbReference type="ARBA" id="ARBA00005912"/>
    </source>
</evidence>
<dbReference type="AlphaFoldDB" id="A0A7M3MCN2"/>
<dbReference type="NCBIfam" id="TIGR00496">
    <property type="entry name" value="frr"/>
    <property type="match status" value="1"/>
</dbReference>
<dbReference type="InterPro" id="IPR023584">
    <property type="entry name" value="Ribosome_recyc_fac_dom"/>
</dbReference>
<organism evidence="9 10">
    <name type="scientific">Oceanidesulfovibrio indonesiensis</name>
    <dbReference type="NCBI Taxonomy" id="54767"/>
    <lineage>
        <taxon>Bacteria</taxon>
        <taxon>Pseudomonadati</taxon>
        <taxon>Thermodesulfobacteriota</taxon>
        <taxon>Desulfovibrionia</taxon>
        <taxon>Desulfovibrionales</taxon>
        <taxon>Desulfovibrionaceae</taxon>
        <taxon>Oceanidesulfovibrio</taxon>
    </lineage>
</organism>
<dbReference type="FunFam" id="3.30.1360.40:FF:000001">
    <property type="entry name" value="Ribosome-recycling factor"/>
    <property type="match status" value="1"/>
</dbReference>
<keyword evidence="10" id="KW-1185">Reference proteome</keyword>
<comment type="caution">
    <text evidence="9">The sequence shown here is derived from an EMBL/GenBank/DDBJ whole genome shotgun (WGS) entry which is preliminary data.</text>
</comment>
<dbReference type="SUPFAM" id="SSF55194">
    <property type="entry name" value="Ribosome recycling factor, RRF"/>
    <property type="match status" value="1"/>
</dbReference>
<evidence type="ECO:0000256" key="5">
    <source>
        <dbReference type="ARBA" id="ARBA00025050"/>
    </source>
</evidence>
<gene>
    <name evidence="6" type="primary">frr</name>
    <name evidence="9" type="ORF">DPQ33_12940</name>
</gene>
<protein>
    <recommendedName>
        <fullName evidence="6">Ribosome-recycling factor</fullName>
        <shortName evidence="6">RRF</shortName>
    </recommendedName>
    <alternativeName>
        <fullName evidence="6">Ribosome-releasing factor</fullName>
    </alternativeName>
</protein>
<dbReference type="PANTHER" id="PTHR20982:SF3">
    <property type="entry name" value="MITOCHONDRIAL RIBOSOME RECYCLING FACTOR PSEUDO 1"/>
    <property type="match status" value="1"/>
</dbReference>
<evidence type="ECO:0000256" key="6">
    <source>
        <dbReference type="HAMAP-Rule" id="MF_00040"/>
    </source>
</evidence>
<evidence type="ECO:0000256" key="1">
    <source>
        <dbReference type="ARBA" id="ARBA00004496"/>
    </source>
</evidence>
<name>A0A7M3MCN2_9BACT</name>
<dbReference type="EMBL" id="QMIE01000012">
    <property type="protein sequence ID" value="TVM16223.1"/>
    <property type="molecule type" value="Genomic_DNA"/>
</dbReference>
<dbReference type="FunFam" id="1.10.132.20:FF:000001">
    <property type="entry name" value="Ribosome-recycling factor"/>
    <property type="match status" value="1"/>
</dbReference>
<dbReference type="RefSeq" id="WP_144303648.1">
    <property type="nucleotide sequence ID" value="NZ_QMIE01000012.1"/>
</dbReference>
<dbReference type="Pfam" id="PF01765">
    <property type="entry name" value="RRF"/>
    <property type="match status" value="1"/>
</dbReference>
<evidence type="ECO:0000256" key="7">
    <source>
        <dbReference type="SAM" id="Coils"/>
    </source>
</evidence>